<dbReference type="Pfam" id="PF00534">
    <property type="entry name" value="Glycos_transf_1"/>
    <property type="match status" value="1"/>
</dbReference>
<dbReference type="InterPro" id="IPR001296">
    <property type="entry name" value="Glyco_trans_1"/>
</dbReference>
<evidence type="ECO:0000313" key="3">
    <source>
        <dbReference type="EMBL" id="OHB02413.1"/>
    </source>
</evidence>
<evidence type="ECO:0008006" key="5">
    <source>
        <dbReference type="Google" id="ProtNLM"/>
    </source>
</evidence>
<protein>
    <recommendedName>
        <fullName evidence="5">4-alpha-glucanotransferase</fullName>
    </recommendedName>
</protein>
<dbReference type="EMBL" id="MHWB01000004">
    <property type="protein sequence ID" value="OHB02413.1"/>
    <property type="molecule type" value="Genomic_DNA"/>
</dbReference>
<dbReference type="InterPro" id="IPR028098">
    <property type="entry name" value="Glyco_trans_4-like_N"/>
</dbReference>
<evidence type="ECO:0000313" key="4">
    <source>
        <dbReference type="Proteomes" id="UP000177707"/>
    </source>
</evidence>
<dbReference type="STRING" id="1802758.A3A96_00880"/>
<dbReference type="Pfam" id="PF13439">
    <property type="entry name" value="Glyco_transf_4"/>
    <property type="match status" value="1"/>
</dbReference>
<sequence>MFGWEFPPYNSGGLGVACEGMSKALSASGVNLTFALPYKVPIKARWCKFVFADEEVEFKNSKEVMDYVSGYTSHTSTNFNKELISKISGMKGNSLMERVFLYAKKAPSIASKTVHSIIHVHDWLTYPAGIEAKKFSKRPLVTHIHATEYDRSGEDINKDIFEIEKEGFRKADMIVAVSGRTRKSVIERYRIDPNKVKVVHNGVEFENNQNSVPLNIQDLKNKGNNIVLFAGRITFQKGPDYFVSMAEKILSFEPNTYFVISGSGDMEESMIRDVSRRGLSNRFIFCGFLRGDELSAVYRAADIYVMPSVSEPFGILPLEVMLSDTPVLISKESGVSEVVSCVLKSNFWDVDDMTDKVISVLRNKKLHSQLSITGKKEVRTIHWKKAADSLISLYNSLEESNKVVEFIPSLEFAIA</sequence>
<feature type="domain" description="Glycosyl transferase family 1" evidence="1">
    <location>
        <begin position="219"/>
        <end position="376"/>
    </location>
</feature>
<proteinExistence type="predicted"/>
<dbReference type="AlphaFoldDB" id="A0A1G2TZ15"/>
<dbReference type="SUPFAM" id="SSF53756">
    <property type="entry name" value="UDP-Glycosyltransferase/glycogen phosphorylase"/>
    <property type="match status" value="1"/>
</dbReference>
<dbReference type="Proteomes" id="UP000177707">
    <property type="component" value="Unassembled WGS sequence"/>
</dbReference>
<accession>A0A1G2TZ15</accession>
<dbReference type="PANTHER" id="PTHR45947">
    <property type="entry name" value="SULFOQUINOVOSYL TRANSFERASE SQD2"/>
    <property type="match status" value="1"/>
</dbReference>
<gene>
    <name evidence="3" type="ORF">A3A96_00880</name>
</gene>
<evidence type="ECO:0000259" key="2">
    <source>
        <dbReference type="Pfam" id="PF13439"/>
    </source>
</evidence>
<dbReference type="PANTHER" id="PTHR45947:SF3">
    <property type="entry name" value="SULFOQUINOVOSYL TRANSFERASE SQD2"/>
    <property type="match status" value="1"/>
</dbReference>
<name>A0A1G2TZ15_9BACT</name>
<evidence type="ECO:0000259" key="1">
    <source>
        <dbReference type="Pfam" id="PF00534"/>
    </source>
</evidence>
<reference evidence="3 4" key="1">
    <citation type="journal article" date="2016" name="Nat. Commun.">
        <title>Thousands of microbial genomes shed light on interconnected biogeochemical processes in an aquifer system.</title>
        <authorList>
            <person name="Anantharaman K."/>
            <person name="Brown C.T."/>
            <person name="Hug L.A."/>
            <person name="Sharon I."/>
            <person name="Castelle C.J."/>
            <person name="Probst A.J."/>
            <person name="Thomas B.C."/>
            <person name="Singh A."/>
            <person name="Wilkins M.J."/>
            <person name="Karaoz U."/>
            <person name="Brodie E.L."/>
            <person name="Williams K.H."/>
            <person name="Hubbard S.S."/>
            <person name="Banfield J.F."/>
        </authorList>
    </citation>
    <scope>NUCLEOTIDE SEQUENCE [LARGE SCALE GENOMIC DNA]</scope>
</reference>
<dbReference type="CDD" id="cd03801">
    <property type="entry name" value="GT4_PimA-like"/>
    <property type="match status" value="1"/>
</dbReference>
<dbReference type="InterPro" id="IPR050194">
    <property type="entry name" value="Glycosyltransferase_grp1"/>
</dbReference>
<dbReference type="Gene3D" id="3.40.50.2000">
    <property type="entry name" value="Glycogen Phosphorylase B"/>
    <property type="match status" value="2"/>
</dbReference>
<feature type="domain" description="Glycosyltransferase subfamily 4-like N-terminal" evidence="2">
    <location>
        <begin position="97"/>
        <end position="205"/>
    </location>
</feature>
<dbReference type="GO" id="GO:0016757">
    <property type="term" value="F:glycosyltransferase activity"/>
    <property type="evidence" value="ECO:0007669"/>
    <property type="project" value="InterPro"/>
</dbReference>
<organism evidence="3 4">
    <name type="scientific">Candidatus Zambryskibacteria bacterium RIFCSPLOWO2_01_FULL_39_39</name>
    <dbReference type="NCBI Taxonomy" id="1802758"/>
    <lineage>
        <taxon>Bacteria</taxon>
        <taxon>Candidatus Zambryskiibacteriota</taxon>
    </lineage>
</organism>
<comment type="caution">
    <text evidence="3">The sequence shown here is derived from an EMBL/GenBank/DDBJ whole genome shotgun (WGS) entry which is preliminary data.</text>
</comment>